<feature type="non-terminal residue" evidence="1">
    <location>
        <position position="1"/>
    </location>
</feature>
<comment type="caution">
    <text evidence="1">The sequence shown here is derived from an EMBL/GenBank/DDBJ whole genome shotgun (WGS) entry which is preliminary data.</text>
</comment>
<evidence type="ECO:0000313" key="1">
    <source>
        <dbReference type="EMBL" id="GEX83501.1"/>
    </source>
</evidence>
<organism evidence="1">
    <name type="scientific">Tanacetum cinerariifolium</name>
    <name type="common">Dalmatian daisy</name>
    <name type="synonym">Chrysanthemum cinerariifolium</name>
    <dbReference type="NCBI Taxonomy" id="118510"/>
    <lineage>
        <taxon>Eukaryota</taxon>
        <taxon>Viridiplantae</taxon>
        <taxon>Streptophyta</taxon>
        <taxon>Embryophyta</taxon>
        <taxon>Tracheophyta</taxon>
        <taxon>Spermatophyta</taxon>
        <taxon>Magnoliopsida</taxon>
        <taxon>eudicotyledons</taxon>
        <taxon>Gunneridae</taxon>
        <taxon>Pentapetalae</taxon>
        <taxon>asterids</taxon>
        <taxon>campanulids</taxon>
        <taxon>Asterales</taxon>
        <taxon>Asteraceae</taxon>
        <taxon>Asteroideae</taxon>
        <taxon>Anthemideae</taxon>
        <taxon>Anthemidinae</taxon>
        <taxon>Tanacetum</taxon>
    </lineage>
</organism>
<reference evidence="1" key="1">
    <citation type="journal article" date="2019" name="Sci. Rep.">
        <title>Draft genome of Tanacetum cinerariifolium, the natural source of mosquito coil.</title>
        <authorList>
            <person name="Yamashiro T."/>
            <person name="Shiraishi A."/>
            <person name="Satake H."/>
            <person name="Nakayama K."/>
        </authorList>
    </citation>
    <scope>NUCLEOTIDE SEQUENCE</scope>
</reference>
<dbReference type="PANTHER" id="PTHR35358">
    <property type="entry name" value="OS06G0711100 PROTEIN"/>
    <property type="match status" value="1"/>
</dbReference>
<sequence length="211" mass="24690">LVVYNTEVDTHEGNRNINIRKRKRKVPEKEGSRRKMVDRKVKGQNVGELHKEADMGVGVMKKATRKRRLVLNNNKEKSEVFDDASDGRILVMRVWLIETNDIISKMEEINNQLTVAEASKIDASWLRVHLETILNRNEAQEKKTPLMEMTTNTMFVKRAERTDLKERYDKLVVAQIQFKEAKRCVKVLDLVEKMLNSDALEFKTEKYLLDM</sequence>
<dbReference type="EMBL" id="BKCJ010133251">
    <property type="protein sequence ID" value="GEX83501.1"/>
    <property type="molecule type" value="Genomic_DNA"/>
</dbReference>
<name>A0A699HBI1_TANCI</name>
<gene>
    <name evidence="1" type="ORF">Tci_355476</name>
</gene>
<accession>A0A699HBI1</accession>
<dbReference type="PANTHER" id="PTHR35358:SF18">
    <property type="entry name" value="PHOSPHOLIPASE-LIKE PROTEIN-RELATED"/>
    <property type="match status" value="1"/>
</dbReference>
<dbReference type="AlphaFoldDB" id="A0A699HBI1"/>
<proteinExistence type="predicted"/>
<protein>
    <submittedName>
        <fullName evidence="1">Phospholipase-like protein</fullName>
    </submittedName>
</protein>